<keyword evidence="1" id="KW-1133">Transmembrane helix</keyword>
<feature type="transmembrane region" description="Helical" evidence="1">
    <location>
        <begin position="49"/>
        <end position="69"/>
    </location>
</feature>
<keyword evidence="3" id="KW-1185">Reference proteome</keyword>
<evidence type="ECO:0000313" key="3">
    <source>
        <dbReference type="Proteomes" id="UP000243975"/>
    </source>
</evidence>
<keyword evidence="1" id="KW-0472">Membrane</keyword>
<dbReference type="EMBL" id="LEKV01003068">
    <property type="protein sequence ID" value="KVI01507.1"/>
    <property type="molecule type" value="Genomic_DNA"/>
</dbReference>
<reference evidence="2 3" key="1">
    <citation type="journal article" date="2016" name="Sci. Rep.">
        <title>The genome sequence of the outbreeding globe artichoke constructed de novo incorporating a phase-aware low-pass sequencing strategy of F1 progeny.</title>
        <authorList>
            <person name="Scaglione D."/>
            <person name="Reyes-Chin-Wo S."/>
            <person name="Acquadro A."/>
            <person name="Froenicke L."/>
            <person name="Portis E."/>
            <person name="Beitel C."/>
            <person name="Tirone M."/>
            <person name="Mauro R."/>
            <person name="Lo Monaco A."/>
            <person name="Mauromicale G."/>
            <person name="Faccioli P."/>
            <person name="Cattivelli L."/>
            <person name="Rieseberg L."/>
            <person name="Michelmore R."/>
            <person name="Lanteri S."/>
        </authorList>
    </citation>
    <scope>NUCLEOTIDE SEQUENCE [LARGE SCALE GENOMIC DNA]</scope>
    <source>
        <strain evidence="2">2C</strain>
    </source>
</reference>
<accession>A0A103Y2V6</accession>
<sequence length="76" mass="8836">MHRNGTKPYEGARWVKIKSVREGVVTEESEHRWAFLHDIARQRFMCLKLCVLTLYLSPATLMSLALIGVCVDRKEF</sequence>
<dbReference type="AlphaFoldDB" id="A0A103Y2V6"/>
<proteinExistence type="predicted"/>
<keyword evidence="1" id="KW-0812">Transmembrane</keyword>
<organism evidence="2 3">
    <name type="scientific">Cynara cardunculus var. scolymus</name>
    <name type="common">Globe artichoke</name>
    <name type="synonym">Cynara scolymus</name>
    <dbReference type="NCBI Taxonomy" id="59895"/>
    <lineage>
        <taxon>Eukaryota</taxon>
        <taxon>Viridiplantae</taxon>
        <taxon>Streptophyta</taxon>
        <taxon>Embryophyta</taxon>
        <taxon>Tracheophyta</taxon>
        <taxon>Spermatophyta</taxon>
        <taxon>Magnoliopsida</taxon>
        <taxon>eudicotyledons</taxon>
        <taxon>Gunneridae</taxon>
        <taxon>Pentapetalae</taxon>
        <taxon>asterids</taxon>
        <taxon>campanulids</taxon>
        <taxon>Asterales</taxon>
        <taxon>Asteraceae</taxon>
        <taxon>Carduoideae</taxon>
        <taxon>Cardueae</taxon>
        <taxon>Carduinae</taxon>
        <taxon>Cynara</taxon>
    </lineage>
</organism>
<protein>
    <submittedName>
        <fullName evidence="2">Uncharacterized protein</fullName>
    </submittedName>
</protein>
<gene>
    <name evidence="2" type="ORF">Ccrd_020221</name>
</gene>
<evidence type="ECO:0000256" key="1">
    <source>
        <dbReference type="SAM" id="Phobius"/>
    </source>
</evidence>
<comment type="caution">
    <text evidence="2">The sequence shown here is derived from an EMBL/GenBank/DDBJ whole genome shotgun (WGS) entry which is preliminary data.</text>
</comment>
<evidence type="ECO:0000313" key="2">
    <source>
        <dbReference type="EMBL" id="KVI01507.1"/>
    </source>
</evidence>
<dbReference type="Gramene" id="KVI01507">
    <property type="protein sequence ID" value="KVI01507"/>
    <property type="gene ID" value="Ccrd_020221"/>
</dbReference>
<name>A0A103Y2V6_CYNCS</name>
<dbReference type="Proteomes" id="UP000243975">
    <property type="component" value="Unassembled WGS sequence"/>
</dbReference>